<evidence type="ECO:0000256" key="1">
    <source>
        <dbReference type="ARBA" id="ARBA00004127"/>
    </source>
</evidence>
<accession>A0AAJ6ANG4</accession>
<organism evidence="7 8">
    <name type="scientific">Auritidibacter ignavus</name>
    <dbReference type="NCBI Taxonomy" id="678932"/>
    <lineage>
        <taxon>Bacteria</taxon>
        <taxon>Bacillati</taxon>
        <taxon>Actinomycetota</taxon>
        <taxon>Actinomycetes</taxon>
        <taxon>Micrococcales</taxon>
        <taxon>Micrococcaceae</taxon>
        <taxon>Auritidibacter</taxon>
    </lineage>
</organism>
<name>A0AAJ6ANG4_9MICC</name>
<feature type="transmembrane region" description="Helical" evidence="6">
    <location>
        <begin position="93"/>
        <end position="113"/>
    </location>
</feature>
<feature type="transmembrane region" description="Helical" evidence="6">
    <location>
        <begin position="199"/>
        <end position="218"/>
    </location>
</feature>
<dbReference type="Gene3D" id="1.20.1250.20">
    <property type="entry name" value="MFS general substrate transporter like domains"/>
    <property type="match status" value="1"/>
</dbReference>
<dbReference type="InterPro" id="IPR024671">
    <property type="entry name" value="Atg22-like"/>
</dbReference>
<dbReference type="Pfam" id="PF11700">
    <property type="entry name" value="ATG22"/>
    <property type="match status" value="1"/>
</dbReference>
<protein>
    <submittedName>
        <fullName evidence="7">MFS transporter</fullName>
    </submittedName>
</protein>
<feature type="transmembrane region" description="Helical" evidence="6">
    <location>
        <begin position="27"/>
        <end position="48"/>
    </location>
</feature>
<feature type="transmembrane region" description="Helical" evidence="6">
    <location>
        <begin position="302"/>
        <end position="324"/>
    </location>
</feature>
<evidence type="ECO:0000313" key="7">
    <source>
        <dbReference type="EMBL" id="WGH92979.1"/>
    </source>
</evidence>
<dbReference type="AlphaFoldDB" id="A0AAJ6ANG4"/>
<dbReference type="SUPFAM" id="SSF103473">
    <property type="entry name" value="MFS general substrate transporter"/>
    <property type="match status" value="1"/>
</dbReference>
<keyword evidence="3 6" id="KW-0812">Transmembrane</keyword>
<dbReference type="PANTHER" id="PTHR23519:SF1">
    <property type="entry name" value="AUTOPHAGY-RELATED PROTEIN 22"/>
    <property type="match status" value="1"/>
</dbReference>
<dbReference type="GO" id="GO:0012505">
    <property type="term" value="C:endomembrane system"/>
    <property type="evidence" value="ECO:0007669"/>
    <property type="project" value="UniProtKB-SubCell"/>
</dbReference>
<evidence type="ECO:0000256" key="2">
    <source>
        <dbReference type="ARBA" id="ARBA00022448"/>
    </source>
</evidence>
<proteinExistence type="predicted"/>
<feature type="transmembrane region" description="Helical" evidence="6">
    <location>
        <begin position="356"/>
        <end position="378"/>
    </location>
</feature>
<keyword evidence="5 6" id="KW-0472">Membrane</keyword>
<feature type="transmembrane region" description="Helical" evidence="6">
    <location>
        <begin position="159"/>
        <end position="179"/>
    </location>
</feature>
<sequence>MSSASLQHVPDGSRQTSRRLRVVAWSLWDWGSAAFNAVMVTFVFGTYLSSEVFGPDGRGTSWLAAGNAVAGALIAVTAPVIGQRGDRGGKRTLWLGMNTALVVACMASCFFVQPQETYLVLGVILLSAGNVFFEYAEVHYNAMLVDISTPSTIGRISGIGWACGYLGGIVLLGLLYLGFISEGPHWFGVPDEQMLNIRIVAVIAAGWFLLFSLPVLFAQRRGVGADLTNSAESAQKNAHEPSPSVVESYRQLWGTLVRMWREDRNTLAFLISSAVFRDGTGAIFAYGAVLGTTVYGISASDVLLFGIGANVVAAIGAFSGGFLDDKLGPKWVIWISLAGLLVLAGTIFFLDGAGAFWGGGLLLCFFVGPVQSASRGFLGRLVTPDTAGEIYGLYATTGRSVSFLSPALITLFVGIVGDSRAMIPAIMLVLLAGALLLISVRDPKVTSRTL</sequence>
<evidence type="ECO:0000313" key="8">
    <source>
        <dbReference type="Proteomes" id="UP001224674"/>
    </source>
</evidence>
<keyword evidence="2" id="KW-0813">Transport</keyword>
<feature type="transmembrane region" description="Helical" evidence="6">
    <location>
        <begin position="119"/>
        <end position="138"/>
    </location>
</feature>
<feature type="transmembrane region" description="Helical" evidence="6">
    <location>
        <begin position="60"/>
        <end position="81"/>
    </location>
</feature>
<evidence type="ECO:0000256" key="4">
    <source>
        <dbReference type="ARBA" id="ARBA00022989"/>
    </source>
</evidence>
<gene>
    <name evidence="7" type="ORF">QDX21_11910</name>
</gene>
<dbReference type="EMBL" id="CP122566">
    <property type="protein sequence ID" value="WGH92979.1"/>
    <property type="molecule type" value="Genomic_DNA"/>
</dbReference>
<evidence type="ECO:0000256" key="6">
    <source>
        <dbReference type="SAM" id="Phobius"/>
    </source>
</evidence>
<comment type="subcellular location">
    <subcellularLocation>
        <location evidence="1">Endomembrane system</location>
        <topology evidence="1">Multi-pass membrane protein</topology>
    </subcellularLocation>
</comment>
<dbReference type="InterPro" id="IPR050495">
    <property type="entry name" value="ATG22/LtaA_families"/>
</dbReference>
<reference evidence="7 8" key="1">
    <citation type="submission" date="2023-03" db="EMBL/GenBank/DDBJ databases">
        <title>Complete genome sequences of several Auritidibacter ignavus strains isolated from ear infections.</title>
        <authorList>
            <person name="Baehr T."/>
            <person name="Baumhoegger A.M."/>
        </authorList>
    </citation>
    <scope>NUCLEOTIDE SEQUENCE [LARGE SCALE GENOMIC DNA]</scope>
    <source>
        <strain evidence="7 8">BABAE-6</strain>
    </source>
</reference>
<dbReference type="RefSeq" id="WP_110098055.1">
    <property type="nucleotide sequence ID" value="NZ_CP122566.1"/>
</dbReference>
<feature type="transmembrane region" description="Helical" evidence="6">
    <location>
        <begin position="390"/>
        <end position="415"/>
    </location>
</feature>
<feature type="transmembrane region" description="Helical" evidence="6">
    <location>
        <begin position="421"/>
        <end position="440"/>
    </location>
</feature>
<evidence type="ECO:0000256" key="3">
    <source>
        <dbReference type="ARBA" id="ARBA00022692"/>
    </source>
</evidence>
<dbReference type="PANTHER" id="PTHR23519">
    <property type="entry name" value="AUTOPHAGY-RELATED PROTEIN 22"/>
    <property type="match status" value="1"/>
</dbReference>
<feature type="transmembrane region" description="Helical" evidence="6">
    <location>
        <begin position="331"/>
        <end position="350"/>
    </location>
</feature>
<feature type="transmembrane region" description="Helical" evidence="6">
    <location>
        <begin position="267"/>
        <end position="290"/>
    </location>
</feature>
<evidence type="ECO:0000256" key="5">
    <source>
        <dbReference type="ARBA" id="ARBA00023136"/>
    </source>
</evidence>
<keyword evidence="4 6" id="KW-1133">Transmembrane helix</keyword>
<dbReference type="InterPro" id="IPR036259">
    <property type="entry name" value="MFS_trans_sf"/>
</dbReference>
<keyword evidence="8" id="KW-1185">Reference proteome</keyword>
<dbReference type="Proteomes" id="UP001224674">
    <property type="component" value="Chromosome"/>
</dbReference>